<name>A0A3A8NBD8_9BACT</name>
<reference evidence="3" key="1">
    <citation type="submission" date="2018-09" db="EMBL/GenBank/DDBJ databases">
        <authorList>
            <person name="Livingstone P.G."/>
            <person name="Whitworth D.E."/>
        </authorList>
    </citation>
    <scope>NUCLEOTIDE SEQUENCE [LARGE SCALE GENOMIC DNA]</scope>
    <source>
        <strain evidence="3">CA040B</strain>
    </source>
</reference>
<dbReference type="OrthoDB" id="121648at2"/>
<comment type="caution">
    <text evidence="2">The sequence shown here is derived from an EMBL/GenBank/DDBJ whole genome shotgun (WGS) entry which is preliminary data.</text>
</comment>
<evidence type="ECO:0000313" key="2">
    <source>
        <dbReference type="EMBL" id="RKH41598.1"/>
    </source>
</evidence>
<protein>
    <submittedName>
        <fullName evidence="2">Uncharacterized protein</fullName>
    </submittedName>
</protein>
<keyword evidence="3" id="KW-1185">Reference proteome</keyword>
<dbReference type="EMBL" id="RAWG01000103">
    <property type="protein sequence ID" value="RKH41598.1"/>
    <property type="molecule type" value="Genomic_DNA"/>
</dbReference>
<accession>A0A3A8NBD8</accession>
<gene>
    <name evidence="2" type="ORF">D7X12_17800</name>
</gene>
<sequence>MSKSRSRSKPRATSSDPAGGAASVLPCDVRRDGDRLFDVAMWCLGQDVRCPDGNVLLRHGLVREPRPPGVEGQSAYQGRLADGGRLTLWGFGALCDTCGASLFVPRDGFVPRWVEGPGAGASAFRAEDVGARRDAASGPERRAVRAGLALLADWLADYEAWVARDVGLDWRRECLAARRKASPVPAEELSVAWRRMAVRVRATDAVVQHAGMQHHVAPMTGA</sequence>
<dbReference type="Proteomes" id="UP000273405">
    <property type="component" value="Unassembled WGS sequence"/>
</dbReference>
<evidence type="ECO:0000256" key="1">
    <source>
        <dbReference type="SAM" id="MobiDB-lite"/>
    </source>
</evidence>
<dbReference type="AlphaFoldDB" id="A0A3A8NBD8"/>
<proteinExistence type="predicted"/>
<feature type="region of interest" description="Disordered" evidence="1">
    <location>
        <begin position="1"/>
        <end position="24"/>
    </location>
</feature>
<dbReference type="RefSeq" id="WP_120626466.1">
    <property type="nucleotide sequence ID" value="NZ_RAWG01000103.1"/>
</dbReference>
<evidence type="ECO:0000313" key="3">
    <source>
        <dbReference type="Proteomes" id="UP000273405"/>
    </source>
</evidence>
<organism evidence="2 3">
    <name type="scientific">Corallococcus sicarius</name>
    <dbReference type="NCBI Taxonomy" id="2316726"/>
    <lineage>
        <taxon>Bacteria</taxon>
        <taxon>Pseudomonadati</taxon>
        <taxon>Myxococcota</taxon>
        <taxon>Myxococcia</taxon>
        <taxon>Myxococcales</taxon>
        <taxon>Cystobacterineae</taxon>
        <taxon>Myxococcaceae</taxon>
        <taxon>Corallococcus</taxon>
    </lineage>
</organism>
<feature type="compositionally biased region" description="Basic residues" evidence="1">
    <location>
        <begin position="1"/>
        <end position="10"/>
    </location>
</feature>